<name>A0ABX5V9E1_9BACT</name>
<dbReference type="PANTHER" id="PTHR32089">
    <property type="entry name" value="METHYL-ACCEPTING CHEMOTAXIS PROTEIN MCPB"/>
    <property type="match status" value="1"/>
</dbReference>
<dbReference type="Gene3D" id="6.10.340.10">
    <property type="match status" value="1"/>
</dbReference>
<evidence type="ECO:0000259" key="8">
    <source>
        <dbReference type="PROSITE" id="PS50192"/>
    </source>
</evidence>
<evidence type="ECO:0000313" key="9">
    <source>
        <dbReference type="EMBL" id="QCT94903.1"/>
    </source>
</evidence>
<dbReference type="InterPro" id="IPR013587">
    <property type="entry name" value="Nitrate/nitrite_sensing"/>
</dbReference>
<dbReference type="Proteomes" id="UP000306825">
    <property type="component" value="Chromosome"/>
</dbReference>
<evidence type="ECO:0000256" key="6">
    <source>
        <dbReference type="SAM" id="Phobius"/>
    </source>
</evidence>
<reference evidence="9 10" key="1">
    <citation type="submission" date="2019-05" db="EMBL/GenBank/DDBJ databases">
        <title>A comparative analysis of the Nautiliaceae.</title>
        <authorList>
            <person name="Grosche A."/>
            <person name="Smedile F."/>
            <person name="Vetriani C."/>
        </authorList>
    </citation>
    <scope>NUCLEOTIDE SEQUENCE [LARGE SCALE GENOMIC DNA]</scope>
    <source>
        <strain evidence="9 10">TB-2</strain>
    </source>
</reference>
<accession>A0ABX5V9E1</accession>
<organism evidence="9 10">
    <name type="scientific">Caminibacter mediatlanticus TB-2</name>
    <dbReference type="NCBI Taxonomy" id="391592"/>
    <lineage>
        <taxon>Bacteria</taxon>
        <taxon>Pseudomonadati</taxon>
        <taxon>Campylobacterota</taxon>
        <taxon>Epsilonproteobacteria</taxon>
        <taxon>Nautiliales</taxon>
        <taxon>Nautiliaceae</taxon>
        <taxon>Caminibacter</taxon>
    </lineage>
</organism>
<keyword evidence="6" id="KW-0472">Membrane</keyword>
<feature type="transmembrane region" description="Helical" evidence="6">
    <location>
        <begin position="12"/>
        <end position="33"/>
    </location>
</feature>
<evidence type="ECO:0000256" key="1">
    <source>
        <dbReference type="ARBA" id="ARBA00004429"/>
    </source>
</evidence>
<keyword evidence="3 4" id="KW-0807">Transducer</keyword>
<dbReference type="SMART" id="SM00283">
    <property type="entry name" value="MA"/>
    <property type="match status" value="1"/>
</dbReference>
<feature type="domain" description="T-SNARE coiled-coil homology" evidence="8">
    <location>
        <begin position="699"/>
        <end position="761"/>
    </location>
</feature>
<feature type="domain" description="Methyl-accepting transducer" evidence="7">
    <location>
        <begin position="583"/>
        <end position="784"/>
    </location>
</feature>
<comment type="subcellular location">
    <subcellularLocation>
        <location evidence="1">Cell inner membrane</location>
        <topology evidence="1">Multi-pass membrane protein</topology>
    </subcellularLocation>
</comment>
<dbReference type="Pfam" id="PF08376">
    <property type="entry name" value="NIT"/>
    <property type="match status" value="1"/>
</dbReference>
<evidence type="ECO:0000259" key="7">
    <source>
        <dbReference type="PROSITE" id="PS50111"/>
    </source>
</evidence>
<dbReference type="SUPFAM" id="SSF58104">
    <property type="entry name" value="Methyl-accepting chemotaxis protein (MCP) signaling domain"/>
    <property type="match status" value="1"/>
</dbReference>
<dbReference type="PROSITE" id="PS50192">
    <property type="entry name" value="T_SNARE"/>
    <property type="match status" value="1"/>
</dbReference>
<evidence type="ECO:0000256" key="5">
    <source>
        <dbReference type="SAM" id="Coils"/>
    </source>
</evidence>
<dbReference type="InterPro" id="IPR004089">
    <property type="entry name" value="MCPsignal_dom"/>
</dbReference>
<proteinExistence type="predicted"/>
<feature type="coiled-coil region" evidence="5">
    <location>
        <begin position="597"/>
        <end position="645"/>
    </location>
</feature>
<keyword evidence="5" id="KW-0175">Coiled coil</keyword>
<dbReference type="Pfam" id="PF00015">
    <property type="entry name" value="MCPsignal"/>
    <property type="match status" value="1"/>
</dbReference>
<dbReference type="Gene3D" id="1.10.287.950">
    <property type="entry name" value="Methyl-accepting chemotaxis protein"/>
    <property type="match status" value="1"/>
</dbReference>
<gene>
    <name evidence="9" type="ORF">FE773_06800</name>
</gene>
<keyword evidence="2" id="KW-0997">Cell inner membrane</keyword>
<keyword evidence="6" id="KW-1133">Transmembrane helix</keyword>
<sequence length="784" mass="90112">MRGVSIKKKMFFLIYIPIILLIILSGYLFYINYQKLNVFDKAKKVLDLNIKYMSDALVELQKERGFSVAYIANNGKKFKRNLLKQRKITDMKIKELLDYIQKINLQKIDPAEYDIYKKFILRLQKLSKIREDVLNLKIDAFNTINYYSSLTSQLLLSKNPLSQYGLSVKIVNKIHKYYTVLTLTEEAGKERALVAYILSKGKIDDKALVLWYSTITIQNRIFKEYPEIKKLIFDYENKIEKIRKNLLQVTLKKHLISKMKSVVGYGGLIHNFKNYVLRGKEKYERNFEKKYNKLISLINEYNKLSSVDEKKEILKIKEVFSKYREGLKEVVKAHNNGISITELDKIVKVNDTPAIKAFNKLTNNQVKFSGITPENWIKISTQKIVILKKYADKLGKEILNEINELISKYKFSLIFLIVILVVIISVITLISIRVVSQIINSIDELKNGLLEFFKFLNREISNASEIKINSNDEIGQMAKLINENINKIEEGIIKDSLMIQGLVREVEKMKRGILEGRIYEKAYNPDLEKVREIFNEMQDALEKIIGKDVNKTVYVLDNAMKRDFTKRINDAIGKVEIAINSVLDTIVEILNTNKENGELLTSKANELKEKMDNLKQKAQEASNELINISNKMQELNNEILEISNQTSNVVAQSQDIKNVVSVIQEIADQTNLLALNAAIEAARAGEHGRGFAVVADEVRKLAEKTQKSLSEIDANINLLTQSITNIGEAIITQSNNINEVANKIDDVNSFTKHMVEDVNKVDDIVNEVNNMAENMLEEVKRNKI</sequence>
<evidence type="ECO:0000256" key="3">
    <source>
        <dbReference type="ARBA" id="ARBA00023224"/>
    </source>
</evidence>
<keyword evidence="2" id="KW-1003">Cell membrane</keyword>
<dbReference type="EMBL" id="CP040463">
    <property type="protein sequence ID" value="QCT94903.1"/>
    <property type="molecule type" value="Genomic_DNA"/>
</dbReference>
<keyword evidence="10" id="KW-1185">Reference proteome</keyword>
<dbReference type="PROSITE" id="PS50111">
    <property type="entry name" value="CHEMOTAXIS_TRANSDUC_2"/>
    <property type="match status" value="1"/>
</dbReference>
<evidence type="ECO:0000256" key="4">
    <source>
        <dbReference type="PROSITE-ProRule" id="PRU00284"/>
    </source>
</evidence>
<dbReference type="PANTHER" id="PTHR32089:SF112">
    <property type="entry name" value="LYSOZYME-LIKE PROTEIN-RELATED"/>
    <property type="match status" value="1"/>
</dbReference>
<protein>
    <submittedName>
        <fullName evidence="9">Methyl-accepting chemotaxis protein</fullName>
    </submittedName>
</protein>
<keyword evidence="6" id="KW-0812">Transmembrane</keyword>
<evidence type="ECO:0000256" key="2">
    <source>
        <dbReference type="ARBA" id="ARBA00022519"/>
    </source>
</evidence>
<dbReference type="InterPro" id="IPR000727">
    <property type="entry name" value="T_SNARE_dom"/>
</dbReference>
<feature type="transmembrane region" description="Helical" evidence="6">
    <location>
        <begin position="411"/>
        <end position="432"/>
    </location>
</feature>
<evidence type="ECO:0000313" key="10">
    <source>
        <dbReference type="Proteomes" id="UP000306825"/>
    </source>
</evidence>